<evidence type="ECO:0000313" key="2">
    <source>
        <dbReference type="EMBL" id="KAF6152468.1"/>
    </source>
</evidence>
<dbReference type="AlphaFoldDB" id="A0A7J7MCK1"/>
<dbReference type="GO" id="GO:0007131">
    <property type="term" value="P:reciprocal meiotic recombination"/>
    <property type="evidence" value="ECO:0007669"/>
    <property type="project" value="TreeGrafter"/>
</dbReference>
<dbReference type="GO" id="GO:0045003">
    <property type="term" value="P:double-strand break repair via synthesis-dependent strand annealing"/>
    <property type="evidence" value="ECO:0007669"/>
    <property type="project" value="TreeGrafter"/>
</dbReference>
<organism evidence="2 3">
    <name type="scientific">Kingdonia uniflora</name>
    <dbReference type="NCBI Taxonomy" id="39325"/>
    <lineage>
        <taxon>Eukaryota</taxon>
        <taxon>Viridiplantae</taxon>
        <taxon>Streptophyta</taxon>
        <taxon>Embryophyta</taxon>
        <taxon>Tracheophyta</taxon>
        <taxon>Spermatophyta</taxon>
        <taxon>Magnoliopsida</taxon>
        <taxon>Ranunculales</taxon>
        <taxon>Circaeasteraceae</taxon>
        <taxon>Kingdonia</taxon>
    </lineage>
</organism>
<dbReference type="InterPro" id="IPR050496">
    <property type="entry name" value="SNF2_RAD54_helicase_repair"/>
</dbReference>
<reference evidence="2 3" key="1">
    <citation type="journal article" date="2020" name="IScience">
        <title>Genome Sequencing of the Endangered Kingdonia uniflora (Circaeasteraceae, Ranunculales) Reveals Potential Mechanisms of Evolutionary Specialization.</title>
        <authorList>
            <person name="Sun Y."/>
            <person name="Deng T."/>
            <person name="Zhang A."/>
            <person name="Moore M.J."/>
            <person name="Landis J.B."/>
            <person name="Lin N."/>
            <person name="Zhang H."/>
            <person name="Zhang X."/>
            <person name="Huang J."/>
            <person name="Zhang X."/>
            <person name="Sun H."/>
            <person name="Wang H."/>
        </authorList>
    </citation>
    <scope>NUCLEOTIDE SEQUENCE [LARGE SCALE GENOMIC DNA]</scope>
    <source>
        <strain evidence="2">TB1705</strain>
        <tissue evidence="2">Leaf</tissue>
    </source>
</reference>
<dbReference type="GO" id="GO:0005524">
    <property type="term" value="F:ATP binding"/>
    <property type="evidence" value="ECO:0007669"/>
    <property type="project" value="InterPro"/>
</dbReference>
<feature type="domain" description="SNF2 N-terminal" evidence="1">
    <location>
        <begin position="216"/>
        <end position="261"/>
    </location>
</feature>
<gene>
    <name evidence="2" type="ORF">GIB67_035536</name>
</gene>
<dbReference type="PANTHER" id="PTHR45629">
    <property type="entry name" value="SNF2/RAD54 FAMILY MEMBER"/>
    <property type="match status" value="1"/>
</dbReference>
<dbReference type="InterPro" id="IPR038718">
    <property type="entry name" value="SNF2-like_sf"/>
</dbReference>
<dbReference type="Gene3D" id="3.40.50.10810">
    <property type="entry name" value="Tandem AAA-ATPase domain"/>
    <property type="match status" value="1"/>
</dbReference>
<dbReference type="InterPro" id="IPR027417">
    <property type="entry name" value="P-loop_NTPase"/>
</dbReference>
<dbReference type="GO" id="GO:0005634">
    <property type="term" value="C:nucleus"/>
    <property type="evidence" value="ECO:0007669"/>
    <property type="project" value="TreeGrafter"/>
</dbReference>
<keyword evidence="3" id="KW-1185">Reference proteome</keyword>
<dbReference type="GO" id="GO:0015616">
    <property type="term" value="F:DNA translocase activity"/>
    <property type="evidence" value="ECO:0007669"/>
    <property type="project" value="TreeGrafter"/>
</dbReference>
<dbReference type="InterPro" id="IPR000330">
    <property type="entry name" value="SNF2_N"/>
</dbReference>
<sequence>NELQFFFCAGTVFLTLPIKPYGYSLLVPSPDNGGGKKIKIHGIRYLEENNYCNTGQFSVLGKIPQVKLSLKRGRGVEKTAQENKAAKVSMAEDMTHVDEVEALRIKRAGKQKWSDTDEELTTKPKYAGNTLNLKEGNSINAMLELSDYEVNYVDEDDIHKETQSACNMRTVGIENTAELIEKQLALKMSEITLEEALTLIRAFNHYLNLMAITETHHREGVQFMFDYVSGLTNSLDNYGCILVDDMGLGKTLQSITLMYTLLR</sequence>
<dbReference type="PANTHER" id="PTHR45629:SF7">
    <property type="entry name" value="DNA EXCISION REPAIR PROTEIN ERCC-6-RELATED"/>
    <property type="match status" value="1"/>
</dbReference>
<dbReference type="EMBL" id="JACGCM010001629">
    <property type="protein sequence ID" value="KAF6152468.1"/>
    <property type="molecule type" value="Genomic_DNA"/>
</dbReference>
<name>A0A7J7MCK1_9MAGN</name>
<protein>
    <recommendedName>
        <fullName evidence="1">SNF2 N-terminal domain-containing protein</fullName>
    </recommendedName>
</protein>
<dbReference type="SUPFAM" id="SSF52540">
    <property type="entry name" value="P-loop containing nucleoside triphosphate hydrolases"/>
    <property type="match status" value="1"/>
</dbReference>
<accession>A0A7J7MCK1</accession>
<evidence type="ECO:0000313" key="3">
    <source>
        <dbReference type="Proteomes" id="UP000541444"/>
    </source>
</evidence>
<proteinExistence type="predicted"/>
<feature type="non-terminal residue" evidence="2">
    <location>
        <position position="1"/>
    </location>
</feature>
<dbReference type="Pfam" id="PF00176">
    <property type="entry name" value="SNF2-rel_dom"/>
    <property type="match status" value="1"/>
</dbReference>
<comment type="caution">
    <text evidence="2">The sequence shown here is derived from an EMBL/GenBank/DDBJ whole genome shotgun (WGS) entry which is preliminary data.</text>
</comment>
<dbReference type="Proteomes" id="UP000541444">
    <property type="component" value="Unassembled WGS sequence"/>
</dbReference>
<evidence type="ECO:0000259" key="1">
    <source>
        <dbReference type="Pfam" id="PF00176"/>
    </source>
</evidence>